<organism evidence="1">
    <name type="scientific">uncultured Caudovirales phage</name>
    <dbReference type="NCBI Taxonomy" id="2100421"/>
    <lineage>
        <taxon>Viruses</taxon>
        <taxon>Duplodnaviria</taxon>
        <taxon>Heunggongvirae</taxon>
        <taxon>Uroviricota</taxon>
        <taxon>Caudoviricetes</taxon>
        <taxon>Peduoviridae</taxon>
        <taxon>Maltschvirus</taxon>
        <taxon>Maltschvirus maltsch</taxon>
    </lineage>
</organism>
<sequence length="141" mass="15614">MGRRHHRLLRRLIQPPQGPRMAPHFSGAFRVHYPGHLAYLEEAATQLGITDRSIVDQARRLGPLSNMSSLVGQAYEAKRVPIHADVDLAVAQKQADVLEVALTAARAILMKARADLSDKIQAAQVTTVVTSDTEPPRPRRR</sequence>
<evidence type="ECO:0000313" key="1">
    <source>
        <dbReference type="EMBL" id="CAB4130719.1"/>
    </source>
</evidence>
<reference evidence="1" key="1">
    <citation type="submission" date="2020-04" db="EMBL/GenBank/DDBJ databases">
        <authorList>
            <person name="Chiriac C."/>
            <person name="Salcher M."/>
            <person name="Ghai R."/>
            <person name="Kavagutti S V."/>
        </authorList>
    </citation>
    <scope>NUCLEOTIDE SEQUENCE</scope>
</reference>
<dbReference type="EMBL" id="LR796250">
    <property type="protein sequence ID" value="CAB4130719.1"/>
    <property type="molecule type" value="Genomic_DNA"/>
</dbReference>
<proteinExistence type="predicted"/>
<gene>
    <name evidence="1" type="ORF">UFOVP124_26</name>
</gene>
<name>A0A6J5LGD2_9CAUD</name>
<accession>A0A6J5LGD2</accession>
<protein>
    <submittedName>
        <fullName evidence="1">Uncharacterized protein</fullName>
    </submittedName>
</protein>